<evidence type="ECO:0000256" key="1">
    <source>
        <dbReference type="SAM" id="Phobius"/>
    </source>
</evidence>
<dbReference type="RefSeq" id="WP_132307937.1">
    <property type="nucleotide sequence ID" value="NZ_SMAR01000002.1"/>
</dbReference>
<evidence type="ECO:0000313" key="3">
    <source>
        <dbReference type="Proteomes" id="UP000295097"/>
    </source>
</evidence>
<gene>
    <name evidence="2" type="ORF">EDC90_100271</name>
</gene>
<feature type="transmembrane region" description="Helical" evidence="1">
    <location>
        <begin position="104"/>
        <end position="120"/>
    </location>
</feature>
<keyword evidence="1" id="KW-0812">Transmembrane</keyword>
<evidence type="ECO:0000313" key="2">
    <source>
        <dbReference type="EMBL" id="TCT44522.1"/>
    </source>
</evidence>
<keyword evidence="1" id="KW-1133">Transmembrane helix</keyword>
<organism evidence="2 3">
    <name type="scientific">Martelella mediterranea</name>
    <dbReference type="NCBI Taxonomy" id="293089"/>
    <lineage>
        <taxon>Bacteria</taxon>
        <taxon>Pseudomonadati</taxon>
        <taxon>Pseudomonadota</taxon>
        <taxon>Alphaproteobacteria</taxon>
        <taxon>Hyphomicrobiales</taxon>
        <taxon>Aurantimonadaceae</taxon>
        <taxon>Martelella</taxon>
    </lineage>
</organism>
<dbReference type="Pfam" id="PF05656">
    <property type="entry name" value="DUF805"/>
    <property type="match status" value="1"/>
</dbReference>
<evidence type="ECO:0008006" key="4">
    <source>
        <dbReference type="Google" id="ProtNLM"/>
    </source>
</evidence>
<proteinExistence type="predicted"/>
<feature type="transmembrane region" description="Helical" evidence="1">
    <location>
        <begin position="72"/>
        <end position="92"/>
    </location>
</feature>
<accession>A0A4R3P4T0</accession>
<protein>
    <recommendedName>
        <fullName evidence="4">DUF805 domain-containing protein</fullName>
    </recommendedName>
</protein>
<feature type="transmembrane region" description="Helical" evidence="1">
    <location>
        <begin position="6"/>
        <end position="22"/>
    </location>
</feature>
<reference evidence="2 3" key="1">
    <citation type="submission" date="2019-03" db="EMBL/GenBank/DDBJ databases">
        <title>Freshwater and sediment microbial communities from various areas in North America, analyzing microbe dynamics in response to fracking.</title>
        <authorList>
            <person name="Lamendella R."/>
        </authorList>
    </citation>
    <scope>NUCLEOTIDE SEQUENCE [LARGE SCALE GENOMIC DNA]</scope>
    <source>
        <strain evidence="2 3">175.2</strain>
    </source>
</reference>
<name>A0A4R3P4T0_9HYPH</name>
<keyword evidence="1" id="KW-0472">Membrane</keyword>
<dbReference type="GO" id="GO:0016020">
    <property type="term" value="C:membrane"/>
    <property type="evidence" value="ECO:0007669"/>
    <property type="project" value="InterPro"/>
</dbReference>
<dbReference type="InterPro" id="IPR008523">
    <property type="entry name" value="DUF805"/>
</dbReference>
<feature type="transmembrane region" description="Helical" evidence="1">
    <location>
        <begin position="34"/>
        <end position="52"/>
    </location>
</feature>
<comment type="caution">
    <text evidence="2">The sequence shown here is derived from an EMBL/GenBank/DDBJ whole genome shotgun (WGS) entry which is preliminary data.</text>
</comment>
<dbReference type="EMBL" id="SMAR01000002">
    <property type="protein sequence ID" value="TCT44522.1"/>
    <property type="molecule type" value="Genomic_DNA"/>
</dbReference>
<dbReference type="AlphaFoldDB" id="A0A4R3P4T0"/>
<dbReference type="Proteomes" id="UP000295097">
    <property type="component" value="Unassembled WGS sequence"/>
</dbReference>
<keyword evidence="3" id="KW-1185">Reference proteome</keyword>
<dbReference type="OrthoDB" id="7916174at2"/>
<sequence length="135" mass="15162">MSGLFFFPYATSAIGVLLGVYLTNSNRTYDRRDYFLRACFIFLINLVISYLLEFAFPLEAGTTTDIALSTAYYMGLAIYAVVPGLAFGRFTAFRAHDMGHDKSVAYWSAIPFVFIYFMIVPSKRNEHGARAHPAA</sequence>